<evidence type="ECO:0000259" key="3">
    <source>
        <dbReference type="PROSITE" id="PS51352"/>
    </source>
</evidence>
<dbReference type="InterPro" id="IPR013766">
    <property type="entry name" value="Thioredoxin_domain"/>
</dbReference>
<dbReference type="InterPro" id="IPR036249">
    <property type="entry name" value="Thioredoxin-like_sf"/>
</dbReference>
<evidence type="ECO:0000313" key="4">
    <source>
        <dbReference type="EMBL" id="OIR18215.1"/>
    </source>
</evidence>
<dbReference type="EMBL" id="MLJW01000003">
    <property type="protein sequence ID" value="OIR18215.1"/>
    <property type="molecule type" value="Genomic_DNA"/>
</dbReference>
<comment type="caution">
    <text evidence="4">The sequence shown here is derived from an EMBL/GenBank/DDBJ whole genome shotgun (WGS) entry which is preliminary data.</text>
</comment>
<dbReference type="PROSITE" id="PS51257">
    <property type="entry name" value="PROKAR_LIPOPROTEIN"/>
    <property type="match status" value="1"/>
</dbReference>
<dbReference type="AlphaFoldDB" id="A0A1J5TBB5"/>
<protein>
    <recommendedName>
        <fullName evidence="3">Thioredoxin domain-containing protein</fullName>
    </recommendedName>
</protein>
<dbReference type="SUPFAM" id="SSF52833">
    <property type="entry name" value="Thioredoxin-like"/>
    <property type="match status" value="1"/>
</dbReference>
<accession>A0A1J5TBB5</accession>
<evidence type="ECO:0000256" key="2">
    <source>
        <dbReference type="ARBA" id="ARBA00023008"/>
    </source>
</evidence>
<dbReference type="FunFam" id="3.40.30.10:FF:000013">
    <property type="entry name" value="Blast:Protein SCO1 homolog, mitochondrial"/>
    <property type="match status" value="1"/>
</dbReference>
<dbReference type="Gene3D" id="3.40.30.10">
    <property type="entry name" value="Glutaredoxin"/>
    <property type="match status" value="1"/>
</dbReference>
<gene>
    <name evidence="4" type="ORF">GALL_15430</name>
</gene>
<dbReference type="PROSITE" id="PS51352">
    <property type="entry name" value="THIOREDOXIN_2"/>
    <property type="match status" value="1"/>
</dbReference>
<proteinExistence type="inferred from homology"/>
<comment type="similarity">
    <text evidence="1">Belongs to the SCO1/2 family.</text>
</comment>
<evidence type="ECO:0000256" key="1">
    <source>
        <dbReference type="ARBA" id="ARBA00010996"/>
    </source>
</evidence>
<dbReference type="CDD" id="cd02968">
    <property type="entry name" value="SCO"/>
    <property type="match status" value="1"/>
</dbReference>
<keyword evidence="2" id="KW-0186">Copper</keyword>
<reference evidence="4" key="1">
    <citation type="submission" date="2016-10" db="EMBL/GenBank/DDBJ databases">
        <title>Sequence of Gallionella enrichment culture.</title>
        <authorList>
            <person name="Poehlein A."/>
            <person name="Muehling M."/>
            <person name="Daniel R."/>
        </authorList>
    </citation>
    <scope>NUCLEOTIDE SEQUENCE</scope>
</reference>
<name>A0A1J5TBB5_9ZZZZ</name>
<dbReference type="Pfam" id="PF02630">
    <property type="entry name" value="SCO1-SenC"/>
    <property type="match status" value="1"/>
</dbReference>
<dbReference type="PANTHER" id="PTHR12151:SF25">
    <property type="entry name" value="LINALOOL DEHYDRATASE_ISOMERASE DOMAIN-CONTAINING PROTEIN"/>
    <property type="match status" value="1"/>
</dbReference>
<sequence>MSLRNLLLFLLLSLLAACGEQTLPSPFQAGDVSAKYAQADFHLNDASGKQVSLEDFRGKVVVLFFGYTHCPQVCPTELAELAQMMRKLGKDADRVQVLFITLDPERDTPELLAKYPAAFYPTFKGLSGDSAATAQAAKAFGVTYEKQPNKNGGYDLDHSAGTYFIAPRGRPILLSPFWQHSDMWVQDVRLLLAFR</sequence>
<feature type="domain" description="Thioredoxin" evidence="3">
    <location>
        <begin position="32"/>
        <end position="193"/>
    </location>
</feature>
<dbReference type="PANTHER" id="PTHR12151">
    <property type="entry name" value="ELECTRON TRANSPORT PROTIN SCO1/SENC FAMILY MEMBER"/>
    <property type="match status" value="1"/>
</dbReference>
<dbReference type="InterPro" id="IPR003782">
    <property type="entry name" value="SCO1/SenC"/>
</dbReference>
<organism evidence="4">
    <name type="scientific">mine drainage metagenome</name>
    <dbReference type="NCBI Taxonomy" id="410659"/>
    <lineage>
        <taxon>unclassified sequences</taxon>
        <taxon>metagenomes</taxon>
        <taxon>ecological metagenomes</taxon>
    </lineage>
</organism>